<dbReference type="PANTHER" id="PTHR11767">
    <property type="entry name" value="INWARD RECTIFIER POTASSIUM CHANNEL"/>
    <property type="match status" value="1"/>
</dbReference>
<dbReference type="Pfam" id="PF17655">
    <property type="entry name" value="IRK_C"/>
    <property type="match status" value="1"/>
</dbReference>
<evidence type="ECO:0000313" key="14">
    <source>
        <dbReference type="Proteomes" id="UP000887574"/>
    </source>
</evidence>
<evidence type="ECO:0000256" key="12">
    <source>
        <dbReference type="SAM" id="MobiDB-lite"/>
    </source>
</evidence>
<dbReference type="InterPro" id="IPR041647">
    <property type="entry name" value="IRK_C"/>
</dbReference>
<keyword evidence="7" id="KW-1133">Transmembrane helix</keyword>
<keyword evidence="3 11" id="KW-0633">Potassium transport</keyword>
<feature type="compositionally biased region" description="Low complexity" evidence="12">
    <location>
        <begin position="171"/>
        <end position="184"/>
    </location>
</feature>
<dbReference type="GO" id="GO:1990573">
    <property type="term" value="P:potassium ion import across plasma membrane"/>
    <property type="evidence" value="ECO:0007669"/>
    <property type="project" value="TreeGrafter"/>
</dbReference>
<evidence type="ECO:0000259" key="13">
    <source>
        <dbReference type="Pfam" id="PF17655"/>
    </source>
</evidence>
<evidence type="ECO:0000313" key="15">
    <source>
        <dbReference type="WBParaSite" id="jg2386"/>
    </source>
</evidence>
<keyword evidence="5 11" id="KW-0851">Voltage-gated channel</keyword>
<keyword evidence="10 11" id="KW-0407">Ion channel</keyword>
<keyword evidence="4 11" id="KW-0812">Transmembrane</keyword>
<dbReference type="PANTHER" id="PTHR11767:SF61">
    <property type="entry name" value="IRK_C DOMAIN-CONTAINING PROTEIN"/>
    <property type="match status" value="1"/>
</dbReference>
<dbReference type="GO" id="GO:0034765">
    <property type="term" value="P:regulation of monoatomic ion transmembrane transport"/>
    <property type="evidence" value="ECO:0007669"/>
    <property type="project" value="TreeGrafter"/>
</dbReference>
<feature type="region of interest" description="Disordered" evidence="12">
    <location>
        <begin position="171"/>
        <end position="201"/>
    </location>
</feature>
<dbReference type="Proteomes" id="UP000887574">
    <property type="component" value="Unplaced"/>
</dbReference>
<organism evidence="14 15">
    <name type="scientific">Ditylenchus dipsaci</name>
    <dbReference type="NCBI Taxonomy" id="166011"/>
    <lineage>
        <taxon>Eukaryota</taxon>
        <taxon>Metazoa</taxon>
        <taxon>Ecdysozoa</taxon>
        <taxon>Nematoda</taxon>
        <taxon>Chromadorea</taxon>
        <taxon>Rhabditida</taxon>
        <taxon>Tylenchina</taxon>
        <taxon>Tylenchomorpha</taxon>
        <taxon>Sphaerularioidea</taxon>
        <taxon>Anguinidae</taxon>
        <taxon>Anguininae</taxon>
        <taxon>Ditylenchus</taxon>
    </lineage>
</organism>
<keyword evidence="14" id="KW-1185">Reference proteome</keyword>
<evidence type="ECO:0000256" key="1">
    <source>
        <dbReference type="ARBA" id="ARBA00004141"/>
    </source>
</evidence>
<evidence type="ECO:0000256" key="2">
    <source>
        <dbReference type="ARBA" id="ARBA00022448"/>
    </source>
</evidence>
<dbReference type="InterPro" id="IPR014756">
    <property type="entry name" value="Ig_E-set"/>
</dbReference>
<keyword evidence="6 11" id="KW-0630">Potassium</keyword>
<evidence type="ECO:0000256" key="6">
    <source>
        <dbReference type="ARBA" id="ARBA00022958"/>
    </source>
</evidence>
<dbReference type="GO" id="GO:0034702">
    <property type="term" value="C:monoatomic ion channel complex"/>
    <property type="evidence" value="ECO:0007669"/>
    <property type="project" value="UniProtKB-KW"/>
</dbReference>
<dbReference type="AlphaFoldDB" id="A0A915DV88"/>
<dbReference type="GO" id="GO:0005242">
    <property type="term" value="F:inward rectifier potassium channel activity"/>
    <property type="evidence" value="ECO:0007669"/>
    <property type="project" value="InterPro"/>
</dbReference>
<comment type="subcellular location">
    <subcellularLocation>
        <location evidence="1 11">Membrane</location>
        <topology evidence="1 11">Multi-pass membrane protein</topology>
    </subcellularLocation>
</comment>
<accession>A0A915DV88</accession>
<keyword evidence="2 11" id="KW-0813">Transport</keyword>
<feature type="domain" description="Inward rectifier potassium channel C-terminal" evidence="13">
    <location>
        <begin position="1"/>
        <end position="105"/>
    </location>
</feature>
<evidence type="ECO:0000256" key="11">
    <source>
        <dbReference type="RuleBase" id="RU003822"/>
    </source>
</evidence>
<keyword evidence="8 11" id="KW-0406">Ion transport</keyword>
<dbReference type="WBParaSite" id="jg2386">
    <property type="protein sequence ID" value="jg2386"/>
    <property type="gene ID" value="jg2386"/>
</dbReference>
<keyword evidence="9" id="KW-0472">Membrane</keyword>
<dbReference type="PRINTS" id="PR01320">
    <property type="entry name" value="KIRCHANNEL"/>
</dbReference>
<evidence type="ECO:0000256" key="4">
    <source>
        <dbReference type="ARBA" id="ARBA00022692"/>
    </source>
</evidence>
<name>A0A915DV88_9BILA</name>
<feature type="compositionally biased region" description="Basic residues" evidence="12">
    <location>
        <begin position="187"/>
        <end position="201"/>
    </location>
</feature>
<dbReference type="InterPro" id="IPR013518">
    <property type="entry name" value="K_chnl_inward-rec_Kir_cyto"/>
</dbReference>
<protein>
    <submittedName>
        <fullName evidence="15">Inward rectifier potassium channel C-terminal domain-containing protein</fullName>
    </submittedName>
</protein>
<dbReference type="Gene3D" id="2.60.40.1400">
    <property type="entry name" value="G protein-activated inward rectifier potassium channel 1"/>
    <property type="match status" value="1"/>
</dbReference>
<evidence type="ECO:0000256" key="10">
    <source>
        <dbReference type="ARBA" id="ARBA00023303"/>
    </source>
</evidence>
<evidence type="ECO:0000256" key="7">
    <source>
        <dbReference type="ARBA" id="ARBA00022989"/>
    </source>
</evidence>
<evidence type="ECO:0000256" key="5">
    <source>
        <dbReference type="ARBA" id="ARBA00022882"/>
    </source>
</evidence>
<comment type="similarity">
    <text evidence="11">Belongs to the inward rectifier-type potassium channel (TC 1.A.2.1) family.</text>
</comment>
<evidence type="ECO:0000256" key="3">
    <source>
        <dbReference type="ARBA" id="ARBA00022538"/>
    </source>
</evidence>
<reference evidence="15" key="1">
    <citation type="submission" date="2022-11" db="UniProtKB">
        <authorList>
            <consortium name="WormBaseParasite"/>
        </authorList>
    </citation>
    <scope>IDENTIFICATION</scope>
</reference>
<dbReference type="InterPro" id="IPR016449">
    <property type="entry name" value="K_chnl_inward-rec_Kir"/>
</dbReference>
<sequence>MNVGYDNGTDRVLLLWPVIIRHIIDEDSPFYGMTPDKASTATDFELIMTVEGIVEATGMTFQARTSYLPNEIKWGQRFVPMVVVNGKSSQYEVDYGVFDTTESCDLHADYYMHPTLEIGYPSHNKPFNESTINELGGAEEEDQVVRGGDVNHMDGDGLTQDNRPLLIHSNTNTANSNNNNGGSAVSHQHHLHHHRAGSGFA</sequence>
<evidence type="ECO:0000256" key="9">
    <source>
        <dbReference type="ARBA" id="ARBA00023136"/>
    </source>
</evidence>
<proteinExistence type="inferred from homology"/>
<evidence type="ECO:0000256" key="8">
    <source>
        <dbReference type="ARBA" id="ARBA00023065"/>
    </source>
</evidence>
<dbReference type="SUPFAM" id="SSF81296">
    <property type="entry name" value="E set domains"/>
    <property type="match status" value="1"/>
</dbReference>
<dbReference type="GO" id="GO:0005886">
    <property type="term" value="C:plasma membrane"/>
    <property type="evidence" value="ECO:0007669"/>
    <property type="project" value="TreeGrafter"/>
</dbReference>